<evidence type="ECO:0000313" key="1">
    <source>
        <dbReference type="EMBL" id="KAJ4486308.1"/>
    </source>
</evidence>
<accession>A0A9W9ANU0</accession>
<proteinExistence type="predicted"/>
<organism evidence="1 2">
    <name type="scientific">Lentinula aciculospora</name>
    <dbReference type="NCBI Taxonomy" id="153920"/>
    <lineage>
        <taxon>Eukaryota</taxon>
        <taxon>Fungi</taxon>
        <taxon>Dikarya</taxon>
        <taxon>Basidiomycota</taxon>
        <taxon>Agaricomycotina</taxon>
        <taxon>Agaricomycetes</taxon>
        <taxon>Agaricomycetidae</taxon>
        <taxon>Agaricales</taxon>
        <taxon>Marasmiineae</taxon>
        <taxon>Omphalotaceae</taxon>
        <taxon>Lentinula</taxon>
    </lineage>
</organism>
<dbReference type="OrthoDB" id="3233180at2759"/>
<dbReference type="Proteomes" id="UP001150266">
    <property type="component" value="Unassembled WGS sequence"/>
</dbReference>
<name>A0A9W9ANU0_9AGAR</name>
<evidence type="ECO:0000313" key="2">
    <source>
        <dbReference type="Proteomes" id="UP001150266"/>
    </source>
</evidence>
<protein>
    <submittedName>
        <fullName evidence="1">Uncharacterized protein</fullName>
    </submittedName>
</protein>
<reference evidence="1" key="1">
    <citation type="submission" date="2022-08" db="EMBL/GenBank/DDBJ databases">
        <title>A Global Phylogenomic Analysis of the Shiitake Genus Lentinula.</title>
        <authorList>
            <consortium name="DOE Joint Genome Institute"/>
            <person name="Sierra-Patev S."/>
            <person name="Min B."/>
            <person name="Naranjo-Ortiz M."/>
            <person name="Looney B."/>
            <person name="Konkel Z."/>
            <person name="Slot J.C."/>
            <person name="Sakamoto Y."/>
            <person name="Steenwyk J.L."/>
            <person name="Rokas A."/>
            <person name="Carro J."/>
            <person name="Camarero S."/>
            <person name="Ferreira P."/>
            <person name="Molpeceres G."/>
            <person name="Ruiz-Duenas F.J."/>
            <person name="Serrano A."/>
            <person name="Henrissat B."/>
            <person name="Drula E."/>
            <person name="Hughes K.W."/>
            <person name="Mata J.L."/>
            <person name="Ishikawa N.K."/>
            <person name="Vargas-Isla R."/>
            <person name="Ushijima S."/>
            <person name="Smith C.A."/>
            <person name="Ahrendt S."/>
            <person name="Andreopoulos W."/>
            <person name="He G."/>
            <person name="Labutti K."/>
            <person name="Lipzen A."/>
            <person name="Ng V."/>
            <person name="Riley R."/>
            <person name="Sandor L."/>
            <person name="Barry K."/>
            <person name="Martinez A.T."/>
            <person name="Xiao Y."/>
            <person name="Gibbons J.G."/>
            <person name="Terashima K."/>
            <person name="Grigoriev I.V."/>
            <person name="Hibbett D.S."/>
        </authorList>
    </citation>
    <scope>NUCLEOTIDE SEQUENCE</scope>
    <source>
        <strain evidence="1">JLM2183</strain>
    </source>
</reference>
<dbReference type="EMBL" id="JAOTPV010000003">
    <property type="protein sequence ID" value="KAJ4486308.1"/>
    <property type="molecule type" value="Genomic_DNA"/>
</dbReference>
<comment type="caution">
    <text evidence="1">The sequence shown here is derived from an EMBL/GenBank/DDBJ whole genome shotgun (WGS) entry which is preliminary data.</text>
</comment>
<dbReference type="AlphaFoldDB" id="A0A9W9ANU0"/>
<keyword evidence="2" id="KW-1185">Reference proteome</keyword>
<gene>
    <name evidence="1" type="ORF">J3R30DRAFT_3697805</name>
</gene>
<sequence>MVSDESETDDSDLESSMVAWLDVPSSAPTSSAPDSSTNNFCEVVVTAIRTLQGVRLADILANVEDLHREILEASNTINKYLDGITSQSRDSLENLGLFASLVQPSFLAVLFAQRRIFHNMAVKALAPRVVASTVVCWVDGLIAKLAEVTIIIASGSTIHPIMSDVMRIQMDDDGLRAAAQLPEKWSMVPSVIGSPNTSPAAKRLAIQLAFSVYIVGPRLQRYDPWSDCDTPQAIELSKILNKYILTIPVDESTTLYSTQALVNQLCLTYAMIISLFAASDQNINRTQSFSPFRPRTLGSVLYMIQLIMRPAIVQEDDSTCITPCEHLDLAQILLLHWGDFMCWCWETWNDYRVANTECITQLTTTWLYHSQNGDSVPYQSIHNAHILLDKNPSAANQAIFQVLHHGTTSLPGQNATLQDSFYVVLLSACRAINHLLRNELVSGQKLAGAASTGKLLLSLLVSLHLDTAVDRRLELKSTILESLTMMDKGPFGKAVTDICGDEKMHFVERIDEFEKSSYGRGLVQPTGTESDQNISNTQAEELRLVLYFLTLCWNAPEGRKHIQRQPILSFLASLTNRLLKGEMNPSSGSDYLREAVITGFCILDKYPTISIKSPKQEDVWKFVLDAGCSNLVVTSSFAHHIITTARLPDPLACAEAWDHLRDTMTLVFRRQFLEDEQAMALIVSPGICGALLRLLDAEASAGTQVISSIHFDN</sequence>